<dbReference type="RefSeq" id="WP_242664314.1">
    <property type="nucleotide sequence ID" value="NZ_FXWJ01000001.1"/>
</dbReference>
<dbReference type="SUPFAM" id="SSF46785">
    <property type="entry name" value="Winged helix' DNA-binding domain"/>
    <property type="match status" value="1"/>
</dbReference>
<dbReference type="Pfam" id="PF12802">
    <property type="entry name" value="MarR_2"/>
    <property type="match status" value="1"/>
</dbReference>
<evidence type="ECO:0000259" key="2">
    <source>
        <dbReference type="PROSITE" id="PS50995"/>
    </source>
</evidence>
<feature type="compositionally biased region" description="Polar residues" evidence="1">
    <location>
        <begin position="1"/>
        <end position="13"/>
    </location>
</feature>
<dbReference type="SMART" id="SM00347">
    <property type="entry name" value="HTH_MARR"/>
    <property type="match status" value="1"/>
</dbReference>
<dbReference type="Gene3D" id="1.10.10.10">
    <property type="entry name" value="Winged helix-like DNA-binding domain superfamily/Winged helix DNA-binding domain"/>
    <property type="match status" value="1"/>
</dbReference>
<sequence length="220" mass="23185">MSDGRQAQPSEPTATDPVEMIEQALVQIRRDQSGRRFGGRGGRGGPGRHHHDEHGGGHRHDADGSADDERGRGRGPGFGPGFGGPWGPGGGARHPREQAIAQAARFRMLDALARDEAVGGMGISALAESIGVDQPRASRLVAEATKRGEVARAVDPNDGRRSVVQLSAAGRAVLQEAHRGRRDAVTTALSGFTPEEAAQFAAFLERFVAAWPRPDAESPA</sequence>
<dbReference type="PRINTS" id="PR00598">
    <property type="entry name" value="HTHMARR"/>
</dbReference>
<organism evidence="3 4">
    <name type="scientific">Plantibacter elymi</name>
    <name type="common">nom. nud.</name>
    <dbReference type="NCBI Taxonomy" id="199708"/>
    <lineage>
        <taxon>Bacteria</taxon>
        <taxon>Bacillati</taxon>
        <taxon>Actinomycetota</taxon>
        <taxon>Actinomycetes</taxon>
        <taxon>Micrococcales</taxon>
        <taxon>Microbacteriaceae</taxon>
        <taxon>Plantibacter</taxon>
    </lineage>
</organism>
<dbReference type="InterPro" id="IPR036390">
    <property type="entry name" value="WH_DNA-bd_sf"/>
</dbReference>
<keyword evidence="4" id="KW-1185">Reference proteome</keyword>
<dbReference type="InterPro" id="IPR000835">
    <property type="entry name" value="HTH_MarR-typ"/>
</dbReference>
<proteinExistence type="predicted"/>
<feature type="compositionally biased region" description="Basic and acidic residues" evidence="1">
    <location>
        <begin position="50"/>
        <end position="72"/>
    </location>
</feature>
<feature type="domain" description="HTH marR-type" evidence="2">
    <location>
        <begin position="18"/>
        <end position="209"/>
    </location>
</feature>
<evidence type="ECO:0000313" key="3">
    <source>
        <dbReference type="EMBL" id="SMQ63709.1"/>
    </source>
</evidence>
<dbReference type="PROSITE" id="PS50995">
    <property type="entry name" value="HTH_MARR_2"/>
    <property type="match status" value="1"/>
</dbReference>
<dbReference type="EMBL" id="FXWJ01000001">
    <property type="protein sequence ID" value="SMQ63709.1"/>
    <property type="molecule type" value="Genomic_DNA"/>
</dbReference>
<reference evidence="3 4" key="1">
    <citation type="submission" date="2017-04" db="EMBL/GenBank/DDBJ databases">
        <authorList>
            <person name="Varghese N."/>
            <person name="Submissions S."/>
        </authorList>
    </citation>
    <scope>NUCLEOTIDE SEQUENCE [LARGE SCALE GENOMIC DNA]</scope>
    <source>
        <strain evidence="3 4">VKM Ac-1784</strain>
    </source>
</reference>
<dbReference type="GO" id="GO:0003677">
    <property type="term" value="F:DNA binding"/>
    <property type="evidence" value="ECO:0007669"/>
    <property type="project" value="UniProtKB-KW"/>
</dbReference>
<dbReference type="InterPro" id="IPR036388">
    <property type="entry name" value="WH-like_DNA-bd_sf"/>
</dbReference>
<gene>
    <name evidence="3" type="ORF">SAMN06295909_0919</name>
</gene>
<comment type="caution">
    <text evidence="3">The sequence shown here is derived from an EMBL/GenBank/DDBJ whole genome shotgun (WGS) entry which is preliminary data.</text>
</comment>
<dbReference type="Proteomes" id="UP000194464">
    <property type="component" value="Unassembled WGS sequence"/>
</dbReference>
<dbReference type="PANTHER" id="PTHR33164">
    <property type="entry name" value="TRANSCRIPTIONAL REGULATOR, MARR FAMILY"/>
    <property type="match status" value="1"/>
</dbReference>
<accession>A0ABY1RC22</accession>
<protein>
    <submittedName>
        <fullName evidence="3">DNA-binding transcriptional regulator, MarR family</fullName>
    </submittedName>
</protein>
<feature type="compositionally biased region" description="Gly residues" evidence="1">
    <location>
        <begin position="74"/>
        <end position="92"/>
    </location>
</feature>
<dbReference type="InterPro" id="IPR039422">
    <property type="entry name" value="MarR/SlyA-like"/>
</dbReference>
<name>A0ABY1RC22_9MICO</name>
<feature type="region of interest" description="Disordered" evidence="1">
    <location>
        <begin position="1"/>
        <end position="95"/>
    </location>
</feature>
<dbReference type="PANTHER" id="PTHR33164:SF57">
    <property type="entry name" value="MARR-FAMILY TRANSCRIPTIONAL REGULATOR"/>
    <property type="match status" value="1"/>
</dbReference>
<evidence type="ECO:0000256" key="1">
    <source>
        <dbReference type="SAM" id="MobiDB-lite"/>
    </source>
</evidence>
<keyword evidence="3" id="KW-0238">DNA-binding</keyword>
<evidence type="ECO:0000313" key="4">
    <source>
        <dbReference type="Proteomes" id="UP000194464"/>
    </source>
</evidence>